<evidence type="ECO:0000313" key="2">
    <source>
        <dbReference type="Proteomes" id="UP000023152"/>
    </source>
</evidence>
<organism evidence="1 2">
    <name type="scientific">Reticulomyxa filosa</name>
    <dbReference type="NCBI Taxonomy" id="46433"/>
    <lineage>
        <taxon>Eukaryota</taxon>
        <taxon>Sar</taxon>
        <taxon>Rhizaria</taxon>
        <taxon>Retaria</taxon>
        <taxon>Foraminifera</taxon>
        <taxon>Monothalamids</taxon>
        <taxon>Reticulomyxidae</taxon>
        <taxon>Reticulomyxa</taxon>
    </lineage>
</organism>
<evidence type="ECO:0000313" key="1">
    <source>
        <dbReference type="EMBL" id="ETO19171.1"/>
    </source>
</evidence>
<dbReference type="EMBL" id="ASPP01013958">
    <property type="protein sequence ID" value="ETO19171.1"/>
    <property type="molecule type" value="Genomic_DNA"/>
</dbReference>
<reference evidence="1 2" key="1">
    <citation type="journal article" date="2013" name="Curr. Biol.">
        <title>The Genome of the Foraminiferan Reticulomyxa filosa.</title>
        <authorList>
            <person name="Glockner G."/>
            <person name="Hulsmann N."/>
            <person name="Schleicher M."/>
            <person name="Noegel A.A."/>
            <person name="Eichinger L."/>
            <person name="Gallinger C."/>
            <person name="Pawlowski J."/>
            <person name="Sierra R."/>
            <person name="Euteneuer U."/>
            <person name="Pillet L."/>
            <person name="Moustafa A."/>
            <person name="Platzer M."/>
            <person name="Groth M."/>
            <person name="Szafranski K."/>
            <person name="Schliwa M."/>
        </authorList>
    </citation>
    <scope>NUCLEOTIDE SEQUENCE [LARGE SCALE GENOMIC DNA]</scope>
</reference>
<name>X6MZB2_RETFI</name>
<accession>X6MZB2</accession>
<comment type="caution">
    <text evidence="1">The sequence shown here is derived from an EMBL/GenBank/DDBJ whole genome shotgun (WGS) entry which is preliminary data.</text>
</comment>
<proteinExistence type="predicted"/>
<protein>
    <submittedName>
        <fullName evidence="1">Uncharacterized protein</fullName>
    </submittedName>
</protein>
<gene>
    <name evidence="1" type="ORF">RFI_18062</name>
</gene>
<dbReference type="Proteomes" id="UP000023152">
    <property type="component" value="Unassembled WGS sequence"/>
</dbReference>
<sequence length="311" mass="37073">MLLRKQLHITVHLRKREGYISKKGLDAFSPDLLQYILGHFLLPSERFRQCAISRLFYHLFSPNGKYHRDQNHKSSLHNKSRQNTANTYNTRYIFNPNTDFYYWLDCLSKYYSYNSHYQHTKKKKKNFKKVAQNLLRVQLLYFLIYQYQILTAFQAIALHSSLMESLKEKWKRQQESSNDKGHLTSFEDMWTQFIRQLQDTQRLSLHGNAGTQMSHNSDAQTSLLLFVCYFLRFSHTLSPLRVLDLSLNNLQNNHVHRIAVALLQRKSSFDCTHKFHIAEPIQNTSEDETARTLVRMRMRVCACSLSYYYFF</sequence>
<keyword evidence="2" id="KW-1185">Reference proteome</keyword>
<dbReference type="AlphaFoldDB" id="X6MZB2"/>